<reference evidence="1" key="1">
    <citation type="journal article" date="2013" name="Environ. Microbiol.">
        <title>Seasonally variable intestinal metagenomes of the red palm weevil (Rhynchophorus ferrugineus).</title>
        <authorList>
            <person name="Jia S."/>
            <person name="Zhang X."/>
            <person name="Zhang G."/>
            <person name="Yin A."/>
            <person name="Zhang S."/>
            <person name="Li F."/>
            <person name="Wang L."/>
            <person name="Zhao D."/>
            <person name="Yun Q."/>
            <person name="Tala"/>
            <person name="Wang J."/>
            <person name="Sun G."/>
            <person name="Baabdullah M."/>
            <person name="Yu X."/>
            <person name="Hu S."/>
            <person name="Al-Mssallem I.S."/>
            <person name="Yu J."/>
        </authorList>
    </citation>
    <scope>NUCLEOTIDE SEQUENCE</scope>
</reference>
<protein>
    <submittedName>
        <fullName evidence="1">CAZy families CBM57 protein</fullName>
    </submittedName>
</protein>
<accession>A0A060C1V3</accession>
<dbReference type="EMBL" id="KF121918">
    <property type="protein sequence ID" value="AIA89209.1"/>
    <property type="molecule type" value="Genomic_DNA"/>
</dbReference>
<feature type="non-terminal residue" evidence="1">
    <location>
        <position position="177"/>
    </location>
</feature>
<dbReference type="AlphaFoldDB" id="A0A060C1V3"/>
<name>A0A060C1V3_9ACTN</name>
<dbReference type="InterPro" id="IPR011044">
    <property type="entry name" value="Quino_amine_DH_bsu"/>
</dbReference>
<evidence type="ECO:0000313" key="1">
    <source>
        <dbReference type="EMBL" id="AIA89209.1"/>
    </source>
</evidence>
<sequence length="177" mass="18647">RRHAAELVQGAGDERRGHHGEAVRGRLLVGGFFTTVGPDTRNGLASLDALTGAMDPFVQVALTGHHNYNGSGANSSVGPTEVDVTPDGTKAVVLGNFKQANGGDYDQVVMLDLTGASAAIAGWHTNRFDDTCNRNAFDKWVRDLDISPDGSYFVVVTTGGPQGANSLCDAASRWEMS</sequence>
<dbReference type="SUPFAM" id="SSF50969">
    <property type="entry name" value="YVTN repeat-like/Quinoprotein amine dehydrogenase"/>
    <property type="match status" value="1"/>
</dbReference>
<feature type="non-terminal residue" evidence="1">
    <location>
        <position position="1"/>
    </location>
</feature>
<proteinExistence type="predicted"/>
<organism evidence="1">
    <name type="scientific">uncultured Micromonospora sp</name>
    <dbReference type="NCBI Taxonomy" id="429168"/>
    <lineage>
        <taxon>Bacteria</taxon>
        <taxon>Bacillati</taxon>
        <taxon>Actinomycetota</taxon>
        <taxon>Actinomycetes</taxon>
        <taxon>Micromonosporales</taxon>
        <taxon>Micromonosporaceae</taxon>
        <taxon>Micromonospora</taxon>
        <taxon>environmental samples</taxon>
    </lineage>
</organism>